<evidence type="ECO:0000313" key="4">
    <source>
        <dbReference type="Proteomes" id="UP001232584"/>
    </source>
</evidence>
<comment type="caution">
    <text evidence="3">The sequence shown here is derived from an EMBL/GenBank/DDBJ whole genome shotgun (WGS) entry which is preliminary data.</text>
</comment>
<keyword evidence="1" id="KW-0472">Membrane</keyword>
<dbReference type="RefSeq" id="WP_307509764.1">
    <property type="nucleotide sequence ID" value="NZ_BAAACE010000001.1"/>
</dbReference>
<dbReference type="InterPro" id="IPR029052">
    <property type="entry name" value="Metallo-depent_PP-like"/>
</dbReference>
<dbReference type="Proteomes" id="UP001232584">
    <property type="component" value="Unassembled WGS sequence"/>
</dbReference>
<sequence length="337" mass="38473">MQKKFLKIILCLGIVTFFVFAYYIAKDNNSIVVDNVVMKHKDLPKNFEGYKILQISDLHGREFGENQEKLINQINGLDYDLVLFTGDYVDKNKDLKPLEDLLKGINDDIPKYFVLGNADGYPRNSDLVKGHQFFDLFTKYNVKSLDYIGAEIKKDNESIWLTPREYYLYDDIDKSISELSNVGEGEGVDQEKLKLEQELLYERHKFGQEYSNTKNPFSINVTHQSVDIDKFPEIIKNLKELQSKDEEDNSGMQNKTIDWDMSISGHTHGGQVRMPFIGAVASPNSGFFPGEMNIKGVHYYGGRTQYVNSGLGASGPKFLRFRVFNTPSVGLIELKGQ</sequence>
<proteinExistence type="predicted"/>
<dbReference type="SUPFAM" id="SSF56300">
    <property type="entry name" value="Metallo-dependent phosphatases"/>
    <property type="match status" value="1"/>
</dbReference>
<keyword evidence="1" id="KW-1133">Transmembrane helix</keyword>
<keyword evidence="1" id="KW-0812">Transmembrane</keyword>
<dbReference type="InterPro" id="IPR051158">
    <property type="entry name" value="Metallophosphoesterase_sf"/>
</dbReference>
<name>A0ABU0N468_9FIRM</name>
<organism evidence="3 4">
    <name type="scientific">Paraclostridium ghonii</name>
    <dbReference type="NCBI Taxonomy" id="29358"/>
    <lineage>
        <taxon>Bacteria</taxon>
        <taxon>Bacillati</taxon>
        <taxon>Bacillota</taxon>
        <taxon>Clostridia</taxon>
        <taxon>Peptostreptococcales</taxon>
        <taxon>Peptostreptococcaceae</taxon>
        <taxon>Paraclostridium</taxon>
    </lineage>
</organism>
<gene>
    <name evidence="3" type="ORF">QOZ92_003087</name>
</gene>
<dbReference type="PANTHER" id="PTHR31302">
    <property type="entry name" value="TRANSMEMBRANE PROTEIN WITH METALLOPHOSPHOESTERASE DOMAIN-RELATED"/>
    <property type="match status" value="1"/>
</dbReference>
<feature type="transmembrane region" description="Helical" evidence="1">
    <location>
        <begin position="5"/>
        <end position="25"/>
    </location>
</feature>
<dbReference type="EMBL" id="JAUSWG010000016">
    <property type="protein sequence ID" value="MDQ0557952.1"/>
    <property type="molecule type" value="Genomic_DNA"/>
</dbReference>
<evidence type="ECO:0000259" key="2">
    <source>
        <dbReference type="Pfam" id="PF00149"/>
    </source>
</evidence>
<dbReference type="InterPro" id="IPR004843">
    <property type="entry name" value="Calcineurin-like_PHP"/>
</dbReference>
<protein>
    <submittedName>
        <fullName evidence="3">MPP superfamily phosphohydrolase</fullName>
    </submittedName>
</protein>
<accession>A0ABU0N468</accession>
<feature type="domain" description="Calcineurin-like phosphoesterase" evidence="2">
    <location>
        <begin position="51"/>
        <end position="269"/>
    </location>
</feature>
<keyword evidence="4" id="KW-1185">Reference proteome</keyword>
<reference evidence="3 4" key="1">
    <citation type="submission" date="2023-07" db="EMBL/GenBank/DDBJ databases">
        <title>Genomic Encyclopedia of Type Strains, Phase IV (KMG-IV): sequencing the most valuable type-strain genomes for metagenomic binning, comparative biology and taxonomic classification.</title>
        <authorList>
            <person name="Goeker M."/>
        </authorList>
    </citation>
    <scope>NUCLEOTIDE SEQUENCE [LARGE SCALE GENOMIC DNA]</scope>
    <source>
        <strain evidence="3 4">DSM 15049</strain>
    </source>
</reference>
<evidence type="ECO:0000256" key="1">
    <source>
        <dbReference type="SAM" id="Phobius"/>
    </source>
</evidence>
<dbReference type="PANTHER" id="PTHR31302:SF0">
    <property type="entry name" value="TRANSMEMBRANE PROTEIN WITH METALLOPHOSPHOESTERASE DOMAIN"/>
    <property type="match status" value="1"/>
</dbReference>
<dbReference type="Pfam" id="PF00149">
    <property type="entry name" value="Metallophos"/>
    <property type="match status" value="1"/>
</dbReference>
<dbReference type="Gene3D" id="3.60.21.10">
    <property type="match status" value="1"/>
</dbReference>
<evidence type="ECO:0000313" key="3">
    <source>
        <dbReference type="EMBL" id="MDQ0557952.1"/>
    </source>
</evidence>